<gene>
    <name evidence="6" type="primary">khpB</name>
    <name evidence="6" type="synonym">eloR</name>
    <name evidence="8" type="ORF">EDC14_100282</name>
</gene>
<dbReference type="InterPro" id="IPR034079">
    <property type="entry name" value="R3H_KhpB"/>
</dbReference>
<evidence type="ECO:0000256" key="1">
    <source>
        <dbReference type="ARBA" id="ARBA00022490"/>
    </source>
</evidence>
<dbReference type="InterPro" id="IPR015946">
    <property type="entry name" value="KH_dom-like_a/b"/>
</dbReference>
<dbReference type="AlphaFoldDB" id="A0A4R1SAE8"/>
<evidence type="ECO:0000256" key="2">
    <source>
        <dbReference type="ARBA" id="ARBA00022884"/>
    </source>
</evidence>
<dbReference type="GO" id="GO:0005737">
    <property type="term" value="C:cytoplasm"/>
    <property type="evidence" value="ECO:0007669"/>
    <property type="project" value="UniProtKB-SubCell"/>
</dbReference>
<evidence type="ECO:0000256" key="5">
    <source>
        <dbReference type="ARBA" id="ARBA00023316"/>
    </source>
</evidence>
<evidence type="ECO:0000259" key="7">
    <source>
        <dbReference type="PROSITE" id="PS51061"/>
    </source>
</evidence>
<dbReference type="GO" id="GO:0003723">
    <property type="term" value="F:RNA binding"/>
    <property type="evidence" value="ECO:0007669"/>
    <property type="project" value="UniProtKB-UniRule"/>
</dbReference>
<dbReference type="Gene3D" id="3.30.30.80">
    <property type="entry name" value="probable RNA-binding protein from clostridium symbiosum atcc 14940"/>
    <property type="match status" value="1"/>
</dbReference>
<dbReference type="Gene3D" id="3.30.300.20">
    <property type="match status" value="1"/>
</dbReference>
<evidence type="ECO:0000256" key="6">
    <source>
        <dbReference type="HAMAP-Rule" id="MF_00867"/>
    </source>
</evidence>
<keyword evidence="2 6" id="KW-0694">RNA-binding</keyword>
<dbReference type="InterPro" id="IPR032782">
    <property type="entry name" value="KhpB_N"/>
</dbReference>
<comment type="function">
    <text evidence="6">A probable RNA chaperone. Forms a complex with KhpA which binds to cellular RNA and controls its expression. Plays a role in peptidoglycan (PG) homeostasis and cell length regulation.</text>
</comment>
<dbReference type="PANTHER" id="PTHR35800">
    <property type="entry name" value="PROTEIN JAG"/>
    <property type="match status" value="1"/>
</dbReference>
<keyword evidence="9" id="KW-1185">Reference proteome</keyword>
<dbReference type="InterPro" id="IPR038247">
    <property type="entry name" value="Jag_N_dom_sf"/>
</dbReference>
<comment type="subcellular location">
    <subcellularLocation>
        <location evidence="6">Cytoplasm</location>
    </subcellularLocation>
</comment>
<dbReference type="GO" id="GO:0071555">
    <property type="term" value="P:cell wall organization"/>
    <property type="evidence" value="ECO:0007669"/>
    <property type="project" value="UniProtKB-KW"/>
</dbReference>
<dbReference type="Proteomes" id="UP000295008">
    <property type="component" value="Unassembled WGS sequence"/>
</dbReference>
<dbReference type="InterPro" id="IPR036867">
    <property type="entry name" value="R3H_dom_sf"/>
</dbReference>
<comment type="caution">
    <text evidence="8">The sequence shown here is derived from an EMBL/GenBank/DDBJ whole genome shotgun (WGS) entry which is preliminary data.</text>
</comment>
<keyword evidence="1 6" id="KW-0963">Cytoplasm</keyword>
<evidence type="ECO:0000313" key="8">
    <source>
        <dbReference type="EMBL" id="TCL76329.1"/>
    </source>
</evidence>
<dbReference type="SMART" id="SM00393">
    <property type="entry name" value="R3H"/>
    <property type="match status" value="1"/>
</dbReference>
<evidence type="ECO:0000256" key="4">
    <source>
        <dbReference type="ARBA" id="ARBA00023186"/>
    </source>
</evidence>
<dbReference type="CDD" id="cd02644">
    <property type="entry name" value="R3H_jag"/>
    <property type="match status" value="1"/>
</dbReference>
<dbReference type="InterPro" id="IPR038008">
    <property type="entry name" value="Jag_KH"/>
</dbReference>
<evidence type="ECO:0000313" key="9">
    <source>
        <dbReference type="Proteomes" id="UP000295008"/>
    </source>
</evidence>
<accession>A0A4R1SAE8</accession>
<dbReference type="CDD" id="cd02414">
    <property type="entry name" value="KH-II_Jag"/>
    <property type="match status" value="1"/>
</dbReference>
<name>A0A4R1SAE8_HYDET</name>
<dbReference type="GO" id="GO:0008360">
    <property type="term" value="P:regulation of cell shape"/>
    <property type="evidence" value="ECO:0007669"/>
    <property type="project" value="UniProtKB-KW"/>
</dbReference>
<dbReference type="Pfam" id="PF01424">
    <property type="entry name" value="R3H"/>
    <property type="match status" value="1"/>
</dbReference>
<sequence length="213" mass="24261">MKTVVKIAKTPDEAIAEALKELGVAREQTEIDVVEETSKGLLGFLTTKSYKVTVTVKEDLGQTAGLFLRELLVNMGVPAQVEIFRKKDYTTLNINGKDLGILIGKHGQTLDAIQYLVNLAVNKNRSEKERIIIDVEGYRRRREEALRRLAVKLADKVRREGRKQVLEPMSPQERRIIHATLQGYKEVFTYSEGEDPYRHVIISPQDFEEKNPV</sequence>
<keyword evidence="4 6" id="KW-0143">Chaperone</keyword>
<dbReference type="EMBL" id="SLUN01000002">
    <property type="protein sequence ID" value="TCL76329.1"/>
    <property type="molecule type" value="Genomic_DNA"/>
</dbReference>
<dbReference type="Gene3D" id="3.30.1370.50">
    <property type="entry name" value="R3H-like domain"/>
    <property type="match status" value="1"/>
</dbReference>
<dbReference type="RefSeq" id="WP_132012513.1">
    <property type="nucleotide sequence ID" value="NZ_SLUN01000002.1"/>
</dbReference>
<dbReference type="GO" id="GO:0009252">
    <property type="term" value="P:peptidoglycan biosynthetic process"/>
    <property type="evidence" value="ECO:0007669"/>
    <property type="project" value="UniProtKB-UniRule"/>
</dbReference>
<dbReference type="PROSITE" id="PS50084">
    <property type="entry name" value="KH_TYPE_1"/>
    <property type="match status" value="1"/>
</dbReference>
<proteinExistence type="inferred from homology"/>
<dbReference type="SUPFAM" id="SSF82708">
    <property type="entry name" value="R3H domain"/>
    <property type="match status" value="1"/>
</dbReference>
<dbReference type="SMART" id="SM01245">
    <property type="entry name" value="Jag_N"/>
    <property type="match status" value="1"/>
</dbReference>
<comment type="similarity">
    <text evidence="6">Belongs to the KhpB RNA-binding protein family.</text>
</comment>
<dbReference type="OrthoDB" id="9794483at2"/>
<organism evidence="8 9">
    <name type="scientific">Hydrogenispora ethanolica</name>
    <dbReference type="NCBI Taxonomy" id="1082276"/>
    <lineage>
        <taxon>Bacteria</taxon>
        <taxon>Bacillati</taxon>
        <taxon>Bacillota</taxon>
        <taxon>Hydrogenispora</taxon>
    </lineage>
</organism>
<feature type="domain" description="R3H" evidence="7">
    <location>
        <begin position="140"/>
        <end position="206"/>
    </location>
</feature>
<dbReference type="Pfam" id="PF14804">
    <property type="entry name" value="Jag_N"/>
    <property type="match status" value="1"/>
</dbReference>
<dbReference type="PROSITE" id="PS51061">
    <property type="entry name" value="R3H"/>
    <property type="match status" value="1"/>
</dbReference>
<dbReference type="PANTHER" id="PTHR35800:SF1">
    <property type="entry name" value="RNA-BINDING PROTEIN KHPB"/>
    <property type="match status" value="1"/>
</dbReference>
<comment type="domain">
    <text evidence="6">Has an N-terminal Jag-N domain and 2 RNA-binding domains (KH and R3H).</text>
</comment>
<dbReference type="InterPro" id="IPR039247">
    <property type="entry name" value="KhpB"/>
</dbReference>
<evidence type="ECO:0000256" key="3">
    <source>
        <dbReference type="ARBA" id="ARBA00022960"/>
    </source>
</evidence>
<dbReference type="HAMAP" id="MF_00867">
    <property type="entry name" value="KhpB"/>
    <property type="match status" value="1"/>
</dbReference>
<dbReference type="NCBIfam" id="NF041568">
    <property type="entry name" value="Jag_EloR"/>
    <property type="match status" value="1"/>
</dbReference>
<comment type="subunit">
    <text evidence="6">Forms a complex with KhpA.</text>
</comment>
<feature type="region of interest" description="Jag_N domain" evidence="6">
    <location>
        <begin position="5"/>
        <end position="55"/>
    </location>
</feature>
<reference evidence="8 9" key="1">
    <citation type="submission" date="2019-03" db="EMBL/GenBank/DDBJ databases">
        <title>Genomic Encyclopedia of Type Strains, Phase IV (KMG-IV): sequencing the most valuable type-strain genomes for metagenomic binning, comparative biology and taxonomic classification.</title>
        <authorList>
            <person name="Goeker M."/>
        </authorList>
    </citation>
    <scope>NUCLEOTIDE SEQUENCE [LARGE SCALE GENOMIC DNA]</scope>
    <source>
        <strain evidence="8 9">LX-B</strain>
    </source>
</reference>
<keyword evidence="3 6" id="KW-0133">Cell shape</keyword>
<dbReference type="Pfam" id="PF13083">
    <property type="entry name" value="KH_KhpA-B"/>
    <property type="match status" value="1"/>
</dbReference>
<keyword evidence="5 6" id="KW-0961">Cell wall biogenesis/degradation</keyword>
<protein>
    <recommendedName>
        <fullName evidence="6">RNA-binding protein KhpB</fullName>
    </recommendedName>
    <alternativeName>
        <fullName evidence="6">RNA-binding protein EloR</fullName>
    </alternativeName>
</protein>
<dbReference type="InterPro" id="IPR001374">
    <property type="entry name" value="R3H_dom"/>
</dbReference>